<dbReference type="EMBL" id="CAKOFQ010006680">
    <property type="protein sequence ID" value="CAH1959147.1"/>
    <property type="molecule type" value="Genomic_DNA"/>
</dbReference>
<organism evidence="2 3">
    <name type="scientific">Acanthoscelides obtectus</name>
    <name type="common">Bean weevil</name>
    <name type="synonym">Bruchus obtectus</name>
    <dbReference type="NCBI Taxonomy" id="200917"/>
    <lineage>
        <taxon>Eukaryota</taxon>
        <taxon>Metazoa</taxon>
        <taxon>Ecdysozoa</taxon>
        <taxon>Arthropoda</taxon>
        <taxon>Hexapoda</taxon>
        <taxon>Insecta</taxon>
        <taxon>Pterygota</taxon>
        <taxon>Neoptera</taxon>
        <taxon>Endopterygota</taxon>
        <taxon>Coleoptera</taxon>
        <taxon>Polyphaga</taxon>
        <taxon>Cucujiformia</taxon>
        <taxon>Chrysomeloidea</taxon>
        <taxon>Chrysomelidae</taxon>
        <taxon>Bruchinae</taxon>
        <taxon>Bruchini</taxon>
        <taxon>Acanthoscelides</taxon>
    </lineage>
</organism>
<proteinExistence type="predicted"/>
<evidence type="ECO:0000313" key="3">
    <source>
        <dbReference type="Proteomes" id="UP001152888"/>
    </source>
</evidence>
<evidence type="ECO:0000313" key="2">
    <source>
        <dbReference type="EMBL" id="CAH1959147.1"/>
    </source>
</evidence>
<name>A0A9P0JU51_ACAOB</name>
<keyword evidence="3" id="KW-1185">Reference proteome</keyword>
<protein>
    <submittedName>
        <fullName evidence="2">Uncharacterized protein</fullName>
    </submittedName>
</protein>
<accession>A0A9P0JU51</accession>
<evidence type="ECO:0000256" key="1">
    <source>
        <dbReference type="SAM" id="MobiDB-lite"/>
    </source>
</evidence>
<gene>
    <name evidence="2" type="ORF">ACAOBT_LOCUS3026</name>
</gene>
<feature type="compositionally biased region" description="Basic and acidic residues" evidence="1">
    <location>
        <begin position="33"/>
        <end position="52"/>
    </location>
</feature>
<dbReference type="Proteomes" id="UP001152888">
    <property type="component" value="Unassembled WGS sequence"/>
</dbReference>
<sequence length="52" mass="5684">MVCKKALAGLYGIKFGRIDRIGQAKKSNSGPPTDKRGLSERSRVLKKPEALI</sequence>
<reference evidence="2" key="1">
    <citation type="submission" date="2022-03" db="EMBL/GenBank/DDBJ databases">
        <authorList>
            <person name="Sayadi A."/>
        </authorList>
    </citation>
    <scope>NUCLEOTIDE SEQUENCE</scope>
</reference>
<feature type="region of interest" description="Disordered" evidence="1">
    <location>
        <begin position="22"/>
        <end position="52"/>
    </location>
</feature>
<comment type="caution">
    <text evidence="2">The sequence shown here is derived from an EMBL/GenBank/DDBJ whole genome shotgun (WGS) entry which is preliminary data.</text>
</comment>
<dbReference type="AlphaFoldDB" id="A0A9P0JU51"/>